<keyword evidence="1" id="KW-0175">Coiled coil</keyword>
<protein>
    <submittedName>
        <fullName evidence="3">Uncharacterized protein</fullName>
    </submittedName>
</protein>
<organism evidence="3">
    <name type="scientific">marine metagenome</name>
    <dbReference type="NCBI Taxonomy" id="408172"/>
    <lineage>
        <taxon>unclassified sequences</taxon>
        <taxon>metagenomes</taxon>
        <taxon>ecological metagenomes</taxon>
    </lineage>
</organism>
<evidence type="ECO:0000256" key="1">
    <source>
        <dbReference type="SAM" id="Coils"/>
    </source>
</evidence>
<evidence type="ECO:0000256" key="2">
    <source>
        <dbReference type="SAM" id="MobiDB-lite"/>
    </source>
</evidence>
<name>A0A382L4Z9_9ZZZZ</name>
<reference evidence="3" key="1">
    <citation type="submission" date="2018-05" db="EMBL/GenBank/DDBJ databases">
        <authorList>
            <person name="Lanie J.A."/>
            <person name="Ng W.-L."/>
            <person name="Kazmierczak K.M."/>
            <person name="Andrzejewski T.M."/>
            <person name="Davidsen T.M."/>
            <person name="Wayne K.J."/>
            <person name="Tettelin H."/>
            <person name="Glass J.I."/>
            <person name="Rusch D."/>
            <person name="Podicherti R."/>
            <person name="Tsui H.-C.T."/>
            <person name="Winkler M.E."/>
        </authorList>
    </citation>
    <scope>NUCLEOTIDE SEQUENCE</scope>
</reference>
<feature type="coiled-coil region" evidence="1">
    <location>
        <begin position="7"/>
        <end position="41"/>
    </location>
</feature>
<feature type="region of interest" description="Disordered" evidence="2">
    <location>
        <begin position="45"/>
        <end position="89"/>
    </location>
</feature>
<sequence>MDLKSEIDILKGNLKELNKQYHDALKRIGELIEENEKLKSAAVPHWRRGNPVPDDLGLYPLPESEKSPLSTQTKGYPSEEWVKAQMRGH</sequence>
<dbReference type="EMBL" id="UINC01084760">
    <property type="protein sequence ID" value="SVC31709.1"/>
    <property type="molecule type" value="Genomic_DNA"/>
</dbReference>
<proteinExistence type="predicted"/>
<evidence type="ECO:0000313" key="3">
    <source>
        <dbReference type="EMBL" id="SVC31709.1"/>
    </source>
</evidence>
<gene>
    <name evidence="3" type="ORF">METZ01_LOCUS284563</name>
</gene>
<dbReference type="AlphaFoldDB" id="A0A382L4Z9"/>
<accession>A0A382L4Z9</accession>